<reference evidence="2 3" key="1">
    <citation type="journal article" date="2012" name="BMC Genomics">
        <title>Sequencing the genome of Marssonina brunnea reveals fungus-poplar co-evolution.</title>
        <authorList>
            <person name="Zhu S."/>
            <person name="Cao Y.-Z."/>
            <person name="Jiang C."/>
            <person name="Tan B.-Y."/>
            <person name="Wang Z."/>
            <person name="Feng S."/>
            <person name="Zhang L."/>
            <person name="Su X.-H."/>
            <person name="Brejova B."/>
            <person name="Vinar T."/>
            <person name="Xu M."/>
            <person name="Wang M.-X."/>
            <person name="Zhang S.-G."/>
            <person name="Huang M.-R."/>
            <person name="Wu R."/>
            <person name="Zhou Y."/>
        </authorList>
    </citation>
    <scope>NUCLEOTIDE SEQUENCE [LARGE SCALE GENOMIC DNA]</scope>
    <source>
        <strain evidence="2 3">MB_m1</strain>
    </source>
</reference>
<organism evidence="2 3">
    <name type="scientific">Marssonina brunnea f. sp. multigermtubi (strain MB_m1)</name>
    <name type="common">Marssonina leaf spot fungus</name>
    <dbReference type="NCBI Taxonomy" id="1072389"/>
    <lineage>
        <taxon>Eukaryota</taxon>
        <taxon>Fungi</taxon>
        <taxon>Dikarya</taxon>
        <taxon>Ascomycota</taxon>
        <taxon>Pezizomycotina</taxon>
        <taxon>Leotiomycetes</taxon>
        <taxon>Helotiales</taxon>
        <taxon>Drepanopezizaceae</taxon>
        <taxon>Drepanopeziza</taxon>
    </lineage>
</organism>
<dbReference type="GeneID" id="18759152"/>
<dbReference type="InParanoid" id="K1WMP0"/>
<proteinExistence type="predicted"/>
<feature type="compositionally biased region" description="Basic and acidic residues" evidence="1">
    <location>
        <begin position="16"/>
        <end position="25"/>
    </location>
</feature>
<evidence type="ECO:0000313" key="3">
    <source>
        <dbReference type="Proteomes" id="UP000006753"/>
    </source>
</evidence>
<feature type="compositionally biased region" description="Basic residues" evidence="1">
    <location>
        <begin position="63"/>
        <end position="80"/>
    </location>
</feature>
<evidence type="ECO:0000256" key="1">
    <source>
        <dbReference type="SAM" id="MobiDB-lite"/>
    </source>
</evidence>
<feature type="compositionally biased region" description="Low complexity" evidence="1">
    <location>
        <begin position="28"/>
        <end position="40"/>
    </location>
</feature>
<dbReference type="KEGG" id="mbe:MBM_03217"/>
<dbReference type="HOGENOM" id="CLU_1627433_0_0_1"/>
<name>K1WMP0_MARBU</name>
<dbReference type="OrthoDB" id="10528586at2759"/>
<keyword evidence="3" id="KW-1185">Reference proteome</keyword>
<feature type="region of interest" description="Disordered" evidence="1">
    <location>
        <begin position="1"/>
        <end position="163"/>
    </location>
</feature>
<dbReference type="EMBL" id="JH921432">
    <property type="protein sequence ID" value="EKD18975.1"/>
    <property type="molecule type" value="Genomic_DNA"/>
</dbReference>
<dbReference type="AlphaFoldDB" id="K1WMP0"/>
<dbReference type="Proteomes" id="UP000006753">
    <property type="component" value="Unassembled WGS sequence"/>
</dbReference>
<gene>
    <name evidence="2" type="ORF">MBM_03217</name>
</gene>
<evidence type="ECO:0000313" key="2">
    <source>
        <dbReference type="EMBL" id="EKD18975.1"/>
    </source>
</evidence>
<sequence length="163" mass="17455">MNASRDSDDSNGEEEMLQREAREGQEVGDTATTGADAAAAKDQAEETHSKITEDTEAGTKTNKPVKRKAKKVVKKPKKGKKAEDSDGDAVSGVMSLLLETPSKSGKRKLDSGDEQTDGEEFGSAKKKSKKAVATPKKHNTRGVARKVKSTPKKASYDPADDLH</sequence>
<protein>
    <submittedName>
        <fullName evidence="2">Uncharacterized protein</fullName>
    </submittedName>
</protein>
<accession>K1WMP0</accession>
<feature type="compositionally biased region" description="Basic and acidic residues" evidence="1">
    <location>
        <begin position="42"/>
        <end position="53"/>
    </location>
</feature>
<feature type="compositionally biased region" description="Basic residues" evidence="1">
    <location>
        <begin position="124"/>
        <end position="151"/>
    </location>
</feature>